<dbReference type="Proteomes" id="UP000030765">
    <property type="component" value="Unassembled WGS sequence"/>
</dbReference>
<organism evidence="3">
    <name type="scientific">Anopheles sinensis</name>
    <name type="common">Mosquito</name>
    <dbReference type="NCBI Taxonomy" id="74873"/>
    <lineage>
        <taxon>Eukaryota</taxon>
        <taxon>Metazoa</taxon>
        <taxon>Ecdysozoa</taxon>
        <taxon>Arthropoda</taxon>
        <taxon>Hexapoda</taxon>
        <taxon>Insecta</taxon>
        <taxon>Pterygota</taxon>
        <taxon>Neoptera</taxon>
        <taxon>Endopterygota</taxon>
        <taxon>Diptera</taxon>
        <taxon>Nematocera</taxon>
        <taxon>Culicoidea</taxon>
        <taxon>Culicidae</taxon>
        <taxon>Anophelinae</taxon>
        <taxon>Anopheles</taxon>
    </lineage>
</organism>
<keyword evidence="2" id="KW-0732">Signal</keyword>
<dbReference type="EMBL" id="KE525161">
    <property type="protein sequence ID" value="KFB42110.1"/>
    <property type="molecule type" value="Genomic_DNA"/>
</dbReference>
<accession>A0A084VVW6</accession>
<gene>
    <name evidence="3" type="ORF">ZHAS_00009771</name>
</gene>
<evidence type="ECO:0000313" key="5">
    <source>
        <dbReference type="Proteomes" id="UP000030765"/>
    </source>
</evidence>
<reference evidence="4" key="2">
    <citation type="submission" date="2020-05" db="UniProtKB">
        <authorList>
            <consortium name="EnsemblMetazoa"/>
        </authorList>
    </citation>
    <scope>IDENTIFICATION</scope>
</reference>
<evidence type="ECO:0000313" key="4">
    <source>
        <dbReference type="EnsemblMetazoa" id="ASIC009771-PA"/>
    </source>
</evidence>
<evidence type="ECO:0000313" key="3">
    <source>
        <dbReference type="EMBL" id="KFB42110.1"/>
    </source>
</evidence>
<keyword evidence="5" id="KW-1185">Reference proteome</keyword>
<dbReference type="AlphaFoldDB" id="A0A084VVW6"/>
<feature type="compositionally biased region" description="Polar residues" evidence="1">
    <location>
        <begin position="188"/>
        <end position="202"/>
    </location>
</feature>
<reference evidence="3 5" key="1">
    <citation type="journal article" date="2014" name="BMC Genomics">
        <title>Genome sequence of Anopheles sinensis provides insight into genetics basis of mosquito competence for malaria parasites.</title>
        <authorList>
            <person name="Zhou D."/>
            <person name="Zhang D."/>
            <person name="Ding G."/>
            <person name="Shi L."/>
            <person name="Hou Q."/>
            <person name="Ye Y."/>
            <person name="Xu Y."/>
            <person name="Zhou H."/>
            <person name="Xiong C."/>
            <person name="Li S."/>
            <person name="Yu J."/>
            <person name="Hong S."/>
            <person name="Yu X."/>
            <person name="Zou P."/>
            <person name="Chen C."/>
            <person name="Chang X."/>
            <person name="Wang W."/>
            <person name="Lv Y."/>
            <person name="Sun Y."/>
            <person name="Ma L."/>
            <person name="Shen B."/>
            <person name="Zhu C."/>
        </authorList>
    </citation>
    <scope>NUCLEOTIDE SEQUENCE [LARGE SCALE GENOMIC DNA]</scope>
</reference>
<name>A0A084VVW6_ANOSI</name>
<feature type="region of interest" description="Disordered" evidence="1">
    <location>
        <begin position="93"/>
        <end position="120"/>
    </location>
</feature>
<dbReference type="EnsemblMetazoa" id="ASIC009771-RA">
    <property type="protein sequence ID" value="ASIC009771-PA"/>
    <property type="gene ID" value="ASIC009771"/>
</dbReference>
<sequence length="225" mass="25180">MMAGFGLVLYLNFALARVRSVDFAELVCFPLAQPSVRVHKLRANCPENLWPSESSCLGRLGKRRYRIRVADPLLTGHRRRCSIRLKGFIETDELKSSPPEGKNPARKLHTNRSTNTMHTREPCPCAPETLAYVRWLDTITSTNSAGPCLGQGFTAQPRQHRTSGRRNWKGFQHEAPLSVDTGSLYGRLTSTPNTGSEPTRTSEPIRSRSEPGLPVRSAARRSHMM</sequence>
<feature type="chain" id="PRO_5010759908" evidence="2">
    <location>
        <begin position="17"/>
        <end position="225"/>
    </location>
</feature>
<evidence type="ECO:0000256" key="1">
    <source>
        <dbReference type="SAM" id="MobiDB-lite"/>
    </source>
</evidence>
<evidence type="ECO:0000256" key="2">
    <source>
        <dbReference type="SAM" id="SignalP"/>
    </source>
</evidence>
<feature type="region of interest" description="Disordered" evidence="1">
    <location>
        <begin position="182"/>
        <end position="225"/>
    </location>
</feature>
<protein>
    <submittedName>
        <fullName evidence="3 4">SIT4 phosphatase-associated family protein isoform 3</fullName>
    </submittedName>
</protein>
<proteinExistence type="predicted"/>
<feature type="signal peptide" evidence="2">
    <location>
        <begin position="1"/>
        <end position="16"/>
    </location>
</feature>
<dbReference type="VEuPathDB" id="VectorBase:ASIC009771"/>
<dbReference type="EMBL" id="ATLV01017322">
    <property type="status" value="NOT_ANNOTATED_CDS"/>
    <property type="molecule type" value="Genomic_DNA"/>
</dbReference>